<evidence type="ECO:0000313" key="5">
    <source>
        <dbReference type="EMBL" id="MVZ63893.1"/>
    </source>
</evidence>
<proteinExistence type="inferred from homology"/>
<dbReference type="RefSeq" id="WP_160370612.1">
    <property type="nucleotide sequence ID" value="NZ_WSQA01000017.1"/>
</dbReference>
<comment type="similarity">
    <text evidence="1">Belongs to the carbohydrate kinase PfkB family.</text>
</comment>
<organism evidence="5 6">
    <name type="scientific">Sphingobacterium humi</name>
    <dbReference type="NCBI Taxonomy" id="1796905"/>
    <lineage>
        <taxon>Bacteria</taxon>
        <taxon>Pseudomonadati</taxon>
        <taxon>Bacteroidota</taxon>
        <taxon>Sphingobacteriia</taxon>
        <taxon>Sphingobacteriales</taxon>
        <taxon>Sphingobacteriaceae</taxon>
        <taxon>Sphingobacterium</taxon>
    </lineage>
</organism>
<dbReference type="GO" id="GO:0016301">
    <property type="term" value="F:kinase activity"/>
    <property type="evidence" value="ECO:0007669"/>
    <property type="project" value="UniProtKB-KW"/>
</dbReference>
<feature type="domain" description="Carbohydrate kinase PfkB" evidence="4">
    <location>
        <begin position="35"/>
        <end position="342"/>
    </location>
</feature>
<evidence type="ECO:0000256" key="1">
    <source>
        <dbReference type="ARBA" id="ARBA00010688"/>
    </source>
</evidence>
<keyword evidence="3" id="KW-0418">Kinase</keyword>
<dbReference type="PANTHER" id="PTHR43085">
    <property type="entry name" value="HEXOKINASE FAMILY MEMBER"/>
    <property type="match status" value="1"/>
</dbReference>
<evidence type="ECO:0000259" key="4">
    <source>
        <dbReference type="Pfam" id="PF00294"/>
    </source>
</evidence>
<evidence type="ECO:0000256" key="2">
    <source>
        <dbReference type="ARBA" id="ARBA00022679"/>
    </source>
</evidence>
<name>A0A6N8L2D8_9SPHI</name>
<dbReference type="PANTHER" id="PTHR43085:SF57">
    <property type="entry name" value="CARBOHYDRATE KINASE PFKB DOMAIN-CONTAINING PROTEIN"/>
    <property type="match status" value="1"/>
</dbReference>
<dbReference type="OrthoDB" id="9813569at2"/>
<dbReference type="EMBL" id="WSQA01000017">
    <property type="protein sequence ID" value="MVZ63893.1"/>
    <property type="molecule type" value="Genomic_DNA"/>
</dbReference>
<comment type="caution">
    <text evidence="5">The sequence shown here is derived from an EMBL/GenBank/DDBJ whole genome shotgun (WGS) entry which is preliminary data.</text>
</comment>
<keyword evidence="2" id="KW-0808">Transferase</keyword>
<sequence length="386" mass="42892">MKKFNAIIAGYICVDLVPSFKIQEDRHTQYQVLRPGRLIEIDGMESTLGGVVANTGLAMKKFSQQVLLNGLIGSDFIGKIAISALQEYGLAQGIKTVTEKGTAFGLVISPPGVDRIFLESPGCSELYDIESIDFNVVENCQIFHFGYPPLLKQFYKQQGKHLTKLFQEVQRRKVVTSLDFSLPDSESDSGKVNWIQVLRNTLPYTDIFMPSLEEALKIVFPYEYTLFEATEGDIIDLTSVELISELGATLVALGANVVLIKAAHRGLFLWTKDVEEINKKGELGLDVEEWSNQQWFCPAFPAEVEKIKNASGAGDTAGAAFLTALLNGHNPQEALKYAALAGRNNLYCKDIFSELKDWDDMTREINNTNHPVQELTELLKASIDKS</sequence>
<accession>A0A6N8L2D8</accession>
<evidence type="ECO:0000256" key="3">
    <source>
        <dbReference type="ARBA" id="ARBA00022777"/>
    </source>
</evidence>
<dbReference type="SUPFAM" id="SSF53613">
    <property type="entry name" value="Ribokinase-like"/>
    <property type="match status" value="1"/>
</dbReference>
<dbReference type="Pfam" id="PF00294">
    <property type="entry name" value="PfkB"/>
    <property type="match status" value="1"/>
</dbReference>
<reference evidence="5 6" key="1">
    <citation type="submission" date="2019-12" db="EMBL/GenBank/DDBJ databases">
        <authorList>
            <person name="Dong K."/>
        </authorList>
    </citation>
    <scope>NUCLEOTIDE SEQUENCE [LARGE SCALE GENOMIC DNA]</scope>
    <source>
        <strain evidence="5 6">JCM 31225</strain>
    </source>
</reference>
<dbReference type="Proteomes" id="UP000435036">
    <property type="component" value="Unassembled WGS sequence"/>
</dbReference>
<protein>
    <recommendedName>
        <fullName evidence="4">Carbohydrate kinase PfkB domain-containing protein</fullName>
    </recommendedName>
</protein>
<dbReference type="InterPro" id="IPR011611">
    <property type="entry name" value="PfkB_dom"/>
</dbReference>
<dbReference type="InterPro" id="IPR050306">
    <property type="entry name" value="PfkB_Carbo_kinase"/>
</dbReference>
<evidence type="ECO:0000313" key="6">
    <source>
        <dbReference type="Proteomes" id="UP000435036"/>
    </source>
</evidence>
<dbReference type="Gene3D" id="3.40.1190.20">
    <property type="match status" value="1"/>
</dbReference>
<keyword evidence="6" id="KW-1185">Reference proteome</keyword>
<dbReference type="InterPro" id="IPR029056">
    <property type="entry name" value="Ribokinase-like"/>
</dbReference>
<gene>
    <name evidence="5" type="ORF">GQF63_17870</name>
</gene>
<dbReference type="AlphaFoldDB" id="A0A6N8L2D8"/>